<dbReference type="Proteomes" id="UP000245464">
    <property type="component" value="Chromosome 6"/>
</dbReference>
<gene>
    <name evidence="2" type="ORF">PtrM4_116990</name>
</gene>
<dbReference type="RefSeq" id="XP_065961433.1">
    <property type="nucleotide sequence ID" value="XM_066108248.1"/>
</dbReference>
<dbReference type="KEGG" id="ptrr:90957030"/>
<feature type="compositionally biased region" description="Polar residues" evidence="1">
    <location>
        <begin position="387"/>
        <end position="400"/>
    </location>
</feature>
<feature type="region of interest" description="Disordered" evidence="1">
    <location>
        <begin position="311"/>
        <end position="409"/>
    </location>
</feature>
<dbReference type="EMBL" id="NQIK02000006">
    <property type="protein sequence ID" value="KAF7569284.1"/>
    <property type="molecule type" value="Genomic_DNA"/>
</dbReference>
<protein>
    <submittedName>
        <fullName evidence="2">Uncharacterized protein</fullName>
    </submittedName>
</protein>
<dbReference type="AlphaFoldDB" id="A0A317AZI0"/>
<comment type="caution">
    <text evidence="2">The sequence shown here is derived from an EMBL/GenBank/DDBJ whole genome shotgun (WGS) entry which is preliminary data.</text>
</comment>
<feature type="region of interest" description="Disordered" evidence="1">
    <location>
        <begin position="261"/>
        <end position="290"/>
    </location>
</feature>
<proteinExistence type="predicted"/>
<reference evidence="2" key="1">
    <citation type="journal article" date="2018" name="BMC Genomics">
        <title>Comparative genomics of the wheat fungal pathogen Pyrenophora tritici-repentis reveals chromosomal variations and genome plasticity.</title>
        <authorList>
            <person name="Moolhuijzen P."/>
            <person name="See P.T."/>
            <person name="Hane J.K."/>
            <person name="Shi G."/>
            <person name="Liu Z."/>
            <person name="Oliver R.P."/>
            <person name="Moffat C.S."/>
        </authorList>
    </citation>
    <scope>NUCLEOTIDE SEQUENCE [LARGE SCALE GENOMIC DNA]</scope>
    <source>
        <strain evidence="2">M4</strain>
    </source>
</reference>
<dbReference type="GeneID" id="90957030"/>
<sequence>MVSDTEASMTTASALFSRIACQATWSDESGNVYIGLPVGAWEGCKAADFVRTMKDEVLNTMARRIQSSIGANIKSYGMSKKLVMHALEHRNEAQPIEKPGEQATAIPVSEYDNQLNGDHVTWKPGEEFTKVHQEVPTAVAKQLLKSALTKMPVNHTATNGADLSGMKTVKGRPAVNLLLHKRIHKGDELQIKFDHLKVQADSDPTVTPFGLPNNPTSDQIYRQVDKMIGHLDNVGAIPDYLDPERSWIVAADWIEWINSTGDPETDDLKTNAPKVTDPVGTGKEMSSAKEDRLGRLESLLYDIRFKTNEQPAKAKKIKDKAAKTVDKSTNGRGKSAFKSTHRGKVKASNTGARKRQAAAQEGTAKRQRTGKSATSEPVAGSPKDDNIASNSQSQTSNREGSSVIAAPLA</sequence>
<evidence type="ECO:0000256" key="1">
    <source>
        <dbReference type="SAM" id="MobiDB-lite"/>
    </source>
</evidence>
<evidence type="ECO:0000313" key="3">
    <source>
        <dbReference type="Proteomes" id="UP000245464"/>
    </source>
</evidence>
<organism evidence="2 3">
    <name type="scientific">Pyrenophora tritici-repentis</name>
    <dbReference type="NCBI Taxonomy" id="45151"/>
    <lineage>
        <taxon>Eukaryota</taxon>
        <taxon>Fungi</taxon>
        <taxon>Dikarya</taxon>
        <taxon>Ascomycota</taxon>
        <taxon>Pezizomycotina</taxon>
        <taxon>Dothideomycetes</taxon>
        <taxon>Pleosporomycetidae</taxon>
        <taxon>Pleosporales</taxon>
        <taxon>Pleosporineae</taxon>
        <taxon>Pleosporaceae</taxon>
        <taxon>Pyrenophora</taxon>
    </lineage>
</organism>
<evidence type="ECO:0000313" key="2">
    <source>
        <dbReference type="EMBL" id="KAF7569284.1"/>
    </source>
</evidence>
<accession>A0A317AZI0</accession>
<name>A0A317AZI0_9PLEO</name>